<keyword evidence="2" id="KW-0812">Transmembrane</keyword>
<sequence length="731" mass="81322">MSPHVLVRAEKHEEQQERVDTLPASLFFCFFCISIFTFVSLLVTYLDKYKQQIVRRLLRPFGGLGEEEEDDDDEFHHLLLNHRNLHQFNQLNQSHQSHYNHHGYNRQFVMPGPKVELDSNERVLFHVQVTMGCNGLRDLYNLGYMRQDTLEKRIDGAINRLSVPSVVSICAIWLRERICRTYSTGMSPSVRDLCVFLERRGSSRNMCCQIFYDAFQKCLRDQVKQVSLRVGNRTLTNFRDVVDHVFDNWYQWVEAAATPATAQPAQEEENVAAKDPAPLPYPAHNHDLAAMSSAAYSSHFNRSLKKLHKHQNHHYYQDRVVGATPASHEGRHSGDAAPFDLGQASSWGSDAGQSGRCNTRLDDCVCRRCNIRGWLSLLPITPAAPPVDTLLVLSPSTSSSNELDLTADAAGHHVRDCSAIISSPSGPEDARNKCAAREKHSVADCPVKGGHVQPMSFVSKEDTQMLEAHDKMYMNPQRAALLAETLQAENRAVTATAAVSAAIKTGGKAAIQRAGQPQVVTTQPPQVLSSHMEADNESSSDLILFSSSPNVEEVESARLKDDASKALDNSPTFNRGRRAEGRFFGNDDDHGVAEVDSFLAGVDVSLEERAQVIARIVGSGMTSQVQGESCKELNMDVEPPLLDNAPDTGNGEASMPGPVLDCQQMQGESDIQSGVQPGISNNPRRILLNFEDVFYLNEDNVWVRKAHRPTALDMWDSSTDDDRLSESNNWQ</sequence>
<dbReference type="Proteomes" id="UP000266272">
    <property type="component" value="Unassembled WGS sequence"/>
</dbReference>
<name>A0A395NS39_TRIAR</name>
<dbReference type="OrthoDB" id="5151375at2759"/>
<dbReference type="EMBL" id="PXOA01000195">
    <property type="protein sequence ID" value="RFU78754.1"/>
    <property type="molecule type" value="Genomic_DNA"/>
</dbReference>
<feature type="transmembrane region" description="Helical" evidence="2">
    <location>
        <begin position="24"/>
        <end position="46"/>
    </location>
</feature>
<keyword evidence="4" id="KW-1185">Reference proteome</keyword>
<protein>
    <submittedName>
        <fullName evidence="3">Uncharacterized protein</fullName>
    </submittedName>
</protein>
<reference evidence="3 4" key="1">
    <citation type="journal article" date="2018" name="PLoS Pathog.">
        <title>Evolution of structural diversity of trichothecenes, a family of toxins produced by plant pathogenic and entomopathogenic fungi.</title>
        <authorList>
            <person name="Proctor R.H."/>
            <person name="McCormick S.P."/>
            <person name="Kim H.S."/>
            <person name="Cardoza R.E."/>
            <person name="Stanley A.M."/>
            <person name="Lindo L."/>
            <person name="Kelly A."/>
            <person name="Brown D.W."/>
            <person name="Lee T."/>
            <person name="Vaughan M.M."/>
            <person name="Alexander N.J."/>
            <person name="Busman M."/>
            <person name="Gutierrez S."/>
        </authorList>
    </citation>
    <scope>NUCLEOTIDE SEQUENCE [LARGE SCALE GENOMIC DNA]</scope>
    <source>
        <strain evidence="3 4">IBT 40837</strain>
    </source>
</reference>
<evidence type="ECO:0000313" key="3">
    <source>
        <dbReference type="EMBL" id="RFU78754.1"/>
    </source>
</evidence>
<keyword evidence="2" id="KW-1133">Transmembrane helix</keyword>
<dbReference type="STRING" id="490622.A0A395NS39"/>
<proteinExistence type="predicted"/>
<evidence type="ECO:0000256" key="2">
    <source>
        <dbReference type="SAM" id="Phobius"/>
    </source>
</evidence>
<feature type="region of interest" description="Disordered" evidence="1">
    <location>
        <begin position="261"/>
        <end position="284"/>
    </location>
</feature>
<accession>A0A395NS39</accession>
<gene>
    <name evidence="3" type="ORF">TARUN_3460</name>
</gene>
<organism evidence="3 4">
    <name type="scientific">Trichoderma arundinaceum</name>
    <dbReference type="NCBI Taxonomy" id="490622"/>
    <lineage>
        <taxon>Eukaryota</taxon>
        <taxon>Fungi</taxon>
        <taxon>Dikarya</taxon>
        <taxon>Ascomycota</taxon>
        <taxon>Pezizomycotina</taxon>
        <taxon>Sordariomycetes</taxon>
        <taxon>Hypocreomycetidae</taxon>
        <taxon>Hypocreales</taxon>
        <taxon>Hypocreaceae</taxon>
        <taxon>Trichoderma</taxon>
    </lineage>
</organism>
<evidence type="ECO:0000256" key="1">
    <source>
        <dbReference type="SAM" id="MobiDB-lite"/>
    </source>
</evidence>
<comment type="caution">
    <text evidence="3">The sequence shown here is derived from an EMBL/GenBank/DDBJ whole genome shotgun (WGS) entry which is preliminary data.</text>
</comment>
<dbReference type="AlphaFoldDB" id="A0A395NS39"/>
<evidence type="ECO:0000313" key="4">
    <source>
        <dbReference type="Proteomes" id="UP000266272"/>
    </source>
</evidence>
<keyword evidence="2" id="KW-0472">Membrane</keyword>